<feature type="transmembrane region" description="Helical" evidence="8">
    <location>
        <begin position="89"/>
        <end position="108"/>
    </location>
</feature>
<keyword evidence="3 7" id="KW-0813">Transport</keyword>
<feature type="transmembrane region" description="Helical" evidence="8">
    <location>
        <begin position="358"/>
        <end position="380"/>
    </location>
</feature>
<keyword evidence="4 8" id="KW-0812">Transmembrane</keyword>
<dbReference type="InterPro" id="IPR020846">
    <property type="entry name" value="MFS_dom"/>
</dbReference>
<keyword evidence="6 8" id="KW-0472">Membrane</keyword>
<evidence type="ECO:0000313" key="11">
    <source>
        <dbReference type="Proteomes" id="UP000785200"/>
    </source>
</evidence>
<reference evidence="10" key="1">
    <citation type="submission" date="2019-07" db="EMBL/GenBank/DDBJ databases">
        <title>Hyphodiscus hymeniophilus genome sequencing and assembly.</title>
        <authorList>
            <person name="Kramer G."/>
            <person name="Nodwell J."/>
        </authorList>
    </citation>
    <scope>NUCLEOTIDE SEQUENCE</scope>
    <source>
        <strain evidence="10">ATCC 34498</strain>
    </source>
</reference>
<proteinExistence type="inferred from homology"/>
<feature type="transmembrane region" description="Helical" evidence="8">
    <location>
        <begin position="174"/>
        <end position="193"/>
    </location>
</feature>
<dbReference type="PROSITE" id="PS00216">
    <property type="entry name" value="SUGAR_TRANSPORT_1"/>
    <property type="match status" value="2"/>
</dbReference>
<dbReference type="SUPFAM" id="SSF103473">
    <property type="entry name" value="MFS general substrate transporter"/>
    <property type="match status" value="1"/>
</dbReference>
<name>A0A9P6VFP9_9HELO</name>
<dbReference type="Gene3D" id="1.20.1250.20">
    <property type="entry name" value="MFS general substrate transporter like domains"/>
    <property type="match status" value="1"/>
</dbReference>
<dbReference type="Proteomes" id="UP000785200">
    <property type="component" value="Unassembled WGS sequence"/>
</dbReference>
<feature type="transmembrane region" description="Helical" evidence="8">
    <location>
        <begin position="140"/>
        <end position="162"/>
    </location>
</feature>
<dbReference type="OrthoDB" id="6612291at2759"/>
<evidence type="ECO:0000256" key="4">
    <source>
        <dbReference type="ARBA" id="ARBA00022692"/>
    </source>
</evidence>
<dbReference type="FunFam" id="1.20.1250.20:FF:000134">
    <property type="entry name" value="MFS sugar transporter protein"/>
    <property type="match status" value="1"/>
</dbReference>
<feature type="transmembrane region" description="Helical" evidence="8">
    <location>
        <begin position="400"/>
        <end position="422"/>
    </location>
</feature>
<feature type="transmembrane region" description="Helical" evidence="8">
    <location>
        <begin position="205"/>
        <end position="227"/>
    </location>
</feature>
<feature type="transmembrane region" description="Helical" evidence="8">
    <location>
        <begin position="434"/>
        <end position="456"/>
    </location>
</feature>
<dbReference type="PRINTS" id="PR00171">
    <property type="entry name" value="SUGRTRNSPORT"/>
</dbReference>
<evidence type="ECO:0000256" key="8">
    <source>
        <dbReference type="SAM" id="Phobius"/>
    </source>
</evidence>
<evidence type="ECO:0000259" key="9">
    <source>
        <dbReference type="PROSITE" id="PS50850"/>
    </source>
</evidence>
<feature type="transmembrane region" description="Helical" evidence="8">
    <location>
        <begin position="330"/>
        <end position="351"/>
    </location>
</feature>
<dbReference type="GO" id="GO:0005351">
    <property type="term" value="F:carbohydrate:proton symporter activity"/>
    <property type="evidence" value="ECO:0007669"/>
    <property type="project" value="TreeGrafter"/>
</dbReference>
<dbReference type="PROSITE" id="PS00217">
    <property type="entry name" value="SUGAR_TRANSPORT_2"/>
    <property type="match status" value="1"/>
</dbReference>
<keyword evidence="11" id="KW-1185">Reference proteome</keyword>
<dbReference type="GO" id="GO:0016020">
    <property type="term" value="C:membrane"/>
    <property type="evidence" value="ECO:0007669"/>
    <property type="project" value="UniProtKB-SubCell"/>
</dbReference>
<feature type="domain" description="Major facilitator superfamily (MFS) profile" evidence="9">
    <location>
        <begin position="20"/>
        <end position="491"/>
    </location>
</feature>
<evidence type="ECO:0000256" key="3">
    <source>
        <dbReference type="ARBA" id="ARBA00022448"/>
    </source>
</evidence>
<evidence type="ECO:0000256" key="2">
    <source>
        <dbReference type="ARBA" id="ARBA00010992"/>
    </source>
</evidence>
<evidence type="ECO:0000256" key="5">
    <source>
        <dbReference type="ARBA" id="ARBA00022989"/>
    </source>
</evidence>
<protein>
    <submittedName>
        <fullName evidence="10">Major facilitator-type transporter ecdD</fullName>
    </submittedName>
</protein>
<evidence type="ECO:0000313" key="10">
    <source>
        <dbReference type="EMBL" id="KAG0646972.1"/>
    </source>
</evidence>
<gene>
    <name evidence="10" type="ORF">D0Z07_6493</name>
</gene>
<dbReference type="InterPro" id="IPR003663">
    <property type="entry name" value="Sugar/inositol_transpt"/>
</dbReference>
<dbReference type="PANTHER" id="PTHR48022">
    <property type="entry name" value="PLASTIDIC GLUCOSE TRANSPORTER 4"/>
    <property type="match status" value="1"/>
</dbReference>
<dbReference type="CDD" id="cd17356">
    <property type="entry name" value="MFS_HXT"/>
    <property type="match status" value="1"/>
</dbReference>
<dbReference type="InterPro" id="IPR005829">
    <property type="entry name" value="Sugar_transporter_CS"/>
</dbReference>
<evidence type="ECO:0000256" key="6">
    <source>
        <dbReference type="ARBA" id="ARBA00023136"/>
    </source>
</evidence>
<feature type="transmembrane region" description="Helical" evidence="8">
    <location>
        <begin position="15"/>
        <end position="32"/>
    </location>
</feature>
<dbReference type="InterPro" id="IPR005828">
    <property type="entry name" value="MFS_sugar_transport-like"/>
</dbReference>
<evidence type="ECO:0000256" key="7">
    <source>
        <dbReference type="RuleBase" id="RU003346"/>
    </source>
</evidence>
<dbReference type="EMBL" id="VNKQ01000014">
    <property type="protein sequence ID" value="KAG0646972.1"/>
    <property type="molecule type" value="Genomic_DNA"/>
</dbReference>
<dbReference type="InterPro" id="IPR050360">
    <property type="entry name" value="MFS_Sugar_Transporters"/>
</dbReference>
<dbReference type="AlphaFoldDB" id="A0A9P6VFP9"/>
<feature type="transmembrane region" description="Helical" evidence="8">
    <location>
        <begin position="52"/>
        <end position="69"/>
    </location>
</feature>
<accession>A0A9P6VFP9</accession>
<comment type="subcellular location">
    <subcellularLocation>
        <location evidence="1">Membrane</location>
        <topology evidence="1">Multi-pass membrane protein</topology>
    </subcellularLocation>
</comment>
<feature type="transmembrane region" description="Helical" evidence="8">
    <location>
        <begin position="468"/>
        <end position="487"/>
    </location>
</feature>
<sequence>MGLIPRRPADEPGSTWPVAFGFFVSIGGILFGEYRCSSIENRNTERKSDLPAIGYDTGTIAGILAMPFWKTEFATSGELEPSSSQTSLIVSILSAGTFVGALLSAPLADVLGRRWAIAVSCTIVFNLGVVLQTISTSQPLFIAGRFFAGAGVGLVSAQVPLYQSETMPRWIRGAVVGSYQLCINVGLFIAALIEYRTHSLNNTGSYRIPIGVQFLWSITLATGVIFFPETPRWLIKQDRYADAAKSLSRLRRLPPDHAAVIKELDEVKFSHEYEKTLGDSSYLTCFKGSIGKRLLMGCALQALQQLSGINFIFYYGTNYFKQAGFQNNPYAIQIILTAVSIVSILPGLLLIDKAGRRTILLIGSIGMTITQIIIATIGTVIIDPGMTSSNPNLAAQRANIAFVCFYVFFFEMSWGPCAWIVTGEMFPLKVRARCLSITTASNWLLNFVIAFVTPYMTDSQYGDLKSKVFYVWLVFCAIGIFFVYFCIYETKNLTLEQVDELFLNVNKAWKSKLFVPSADMSLDNVTDEMMLERSKGKLPAEVVQIEKK</sequence>
<dbReference type="PROSITE" id="PS50850">
    <property type="entry name" value="MFS"/>
    <property type="match status" value="1"/>
</dbReference>
<keyword evidence="5 8" id="KW-1133">Transmembrane helix</keyword>
<comment type="similarity">
    <text evidence="2 7">Belongs to the major facilitator superfamily. Sugar transporter (TC 2.A.1.1) family.</text>
</comment>
<feature type="transmembrane region" description="Helical" evidence="8">
    <location>
        <begin position="294"/>
        <end position="315"/>
    </location>
</feature>
<dbReference type="InterPro" id="IPR036259">
    <property type="entry name" value="MFS_trans_sf"/>
</dbReference>
<evidence type="ECO:0000256" key="1">
    <source>
        <dbReference type="ARBA" id="ARBA00004141"/>
    </source>
</evidence>
<dbReference type="PANTHER" id="PTHR48022:SF17">
    <property type="entry name" value="HEXOSE TRANSPORTER"/>
    <property type="match status" value="1"/>
</dbReference>
<feature type="transmembrane region" description="Helical" evidence="8">
    <location>
        <begin position="115"/>
        <end position="134"/>
    </location>
</feature>
<organism evidence="10 11">
    <name type="scientific">Hyphodiscus hymeniophilus</name>
    <dbReference type="NCBI Taxonomy" id="353542"/>
    <lineage>
        <taxon>Eukaryota</taxon>
        <taxon>Fungi</taxon>
        <taxon>Dikarya</taxon>
        <taxon>Ascomycota</taxon>
        <taxon>Pezizomycotina</taxon>
        <taxon>Leotiomycetes</taxon>
        <taxon>Helotiales</taxon>
        <taxon>Hyphodiscaceae</taxon>
        <taxon>Hyphodiscus</taxon>
    </lineage>
</organism>
<comment type="caution">
    <text evidence="10">The sequence shown here is derived from an EMBL/GenBank/DDBJ whole genome shotgun (WGS) entry which is preliminary data.</text>
</comment>
<dbReference type="Pfam" id="PF00083">
    <property type="entry name" value="Sugar_tr"/>
    <property type="match status" value="1"/>
</dbReference>
<dbReference type="NCBIfam" id="TIGR00879">
    <property type="entry name" value="SP"/>
    <property type="match status" value="1"/>
</dbReference>